<evidence type="ECO:0000313" key="16">
    <source>
        <dbReference type="Proteomes" id="UP000585609"/>
    </source>
</evidence>
<dbReference type="Pfam" id="PF06271">
    <property type="entry name" value="RDD"/>
    <property type="match status" value="1"/>
</dbReference>
<evidence type="ECO:0000313" key="17">
    <source>
        <dbReference type="Proteomes" id="UP000588083"/>
    </source>
</evidence>
<dbReference type="RefSeq" id="WP_176231758.1">
    <property type="nucleotide sequence ID" value="NZ_BLRU01000117.1"/>
</dbReference>
<organism evidence="9 16">
    <name type="scientific">Candidatus Hakubella thermalkaliphila</name>
    <dbReference type="NCBI Taxonomy" id="2754717"/>
    <lineage>
        <taxon>Bacteria</taxon>
        <taxon>Bacillati</taxon>
        <taxon>Actinomycetota</taxon>
        <taxon>Actinomycetota incertae sedis</taxon>
        <taxon>Candidatus Hakubellales</taxon>
        <taxon>Candidatus Hakubellaceae</taxon>
        <taxon>Candidatus Hakubella</taxon>
    </lineage>
</organism>
<feature type="transmembrane region" description="Helical" evidence="6">
    <location>
        <begin position="135"/>
        <end position="154"/>
    </location>
</feature>
<feature type="domain" description="RDD" evidence="7">
    <location>
        <begin position="33"/>
        <end position="167"/>
    </location>
</feature>
<dbReference type="InterPro" id="IPR051791">
    <property type="entry name" value="Pra-immunoreactive"/>
</dbReference>
<evidence type="ECO:0000256" key="2">
    <source>
        <dbReference type="ARBA" id="ARBA00022475"/>
    </source>
</evidence>
<dbReference type="PANTHER" id="PTHR36115">
    <property type="entry name" value="PROLINE-RICH ANTIGEN HOMOLOG-RELATED"/>
    <property type="match status" value="1"/>
</dbReference>
<evidence type="ECO:0000313" key="12">
    <source>
        <dbReference type="EMBL" id="GFP39737.1"/>
    </source>
</evidence>
<comment type="caution">
    <text evidence="9">The sequence shown here is derived from an EMBL/GenBank/DDBJ whole genome shotgun (WGS) entry which is preliminary data.</text>
</comment>
<dbReference type="Proteomes" id="UP000574717">
    <property type="component" value="Unassembled WGS sequence"/>
</dbReference>
<evidence type="ECO:0000256" key="4">
    <source>
        <dbReference type="ARBA" id="ARBA00022989"/>
    </source>
</evidence>
<evidence type="ECO:0000313" key="13">
    <source>
        <dbReference type="Proteomes" id="UP000561271"/>
    </source>
</evidence>
<protein>
    <recommendedName>
        <fullName evidence="7">RDD domain-containing protein</fullName>
    </recommendedName>
</protein>
<dbReference type="InterPro" id="IPR010432">
    <property type="entry name" value="RDD"/>
</dbReference>
<evidence type="ECO:0000313" key="11">
    <source>
        <dbReference type="EMBL" id="GFP37561.1"/>
    </source>
</evidence>
<dbReference type="Proteomes" id="UP000588083">
    <property type="component" value="Unassembled WGS sequence"/>
</dbReference>
<accession>A0A6V8NTC8</accession>
<name>A0A6V8NTC8_9ACTN</name>
<proteinExistence type="predicted"/>
<feature type="transmembrane region" description="Helical" evidence="6">
    <location>
        <begin position="39"/>
        <end position="68"/>
    </location>
</feature>
<dbReference type="EMBL" id="BLRW01000140">
    <property type="protein sequence ID" value="GFP23582.1"/>
    <property type="molecule type" value="Genomic_DNA"/>
</dbReference>
<dbReference type="EMBL" id="BLRU01000117">
    <property type="protein sequence ID" value="GFP19667.1"/>
    <property type="molecule type" value="Genomic_DNA"/>
</dbReference>
<keyword evidence="17" id="KW-1185">Reference proteome</keyword>
<keyword evidence="5 6" id="KW-0472">Membrane</keyword>
<reference evidence="13 14" key="1">
    <citation type="journal article" date="2020" name="Front. Microbiol.">
        <title>Single-cell genomics of novel Actinobacteria with the Wood-Ljungdahl pathway discovered in a serpentinizing system.</title>
        <authorList>
            <person name="Merino N."/>
            <person name="Kawai M."/>
            <person name="Boyd E.S."/>
            <person name="Colman D.R."/>
            <person name="McGlynn S.E."/>
            <person name="Nealson K.H."/>
            <person name="Kurokawa K."/>
            <person name="Hongoh Y."/>
        </authorList>
    </citation>
    <scope>NUCLEOTIDE SEQUENCE [LARGE SCALE GENOMIC DNA]</scope>
    <source>
        <strain evidence="8 15">S03</strain>
        <strain evidence="9 16">S09_30</strain>
        <strain evidence="10 17">S34</strain>
        <strain evidence="11 13">S44</strain>
        <strain evidence="12 14">S47</strain>
    </source>
</reference>
<dbReference type="PANTHER" id="PTHR36115:SF4">
    <property type="entry name" value="MEMBRANE PROTEIN"/>
    <property type="match status" value="1"/>
</dbReference>
<dbReference type="Proteomes" id="UP000561271">
    <property type="component" value="Unassembled WGS sequence"/>
</dbReference>
<evidence type="ECO:0000313" key="15">
    <source>
        <dbReference type="Proteomes" id="UP000574717"/>
    </source>
</evidence>
<dbReference type="GO" id="GO:0005886">
    <property type="term" value="C:plasma membrane"/>
    <property type="evidence" value="ECO:0007669"/>
    <property type="project" value="UniProtKB-SubCell"/>
</dbReference>
<keyword evidence="2" id="KW-1003">Cell membrane</keyword>
<keyword evidence="3 6" id="KW-0812">Transmembrane</keyword>
<dbReference type="Proteomes" id="UP000585609">
    <property type="component" value="Unassembled WGS sequence"/>
</dbReference>
<evidence type="ECO:0000313" key="9">
    <source>
        <dbReference type="EMBL" id="GFP23582.1"/>
    </source>
</evidence>
<evidence type="ECO:0000313" key="14">
    <source>
        <dbReference type="Proteomes" id="UP000569018"/>
    </source>
</evidence>
<evidence type="ECO:0000313" key="10">
    <source>
        <dbReference type="EMBL" id="GFP31277.1"/>
    </source>
</evidence>
<evidence type="ECO:0000313" key="8">
    <source>
        <dbReference type="EMBL" id="GFP19667.1"/>
    </source>
</evidence>
<sequence>MICPSCNNEIMPDSCFCAWCSDFVPDPAKGKKANLFTRWAALIIDPLIAFGLWGLSAMTLGLLAVMVGSISEDLAGAAGVLFSVLAFVLPIAYFVWFLSLLPKGLTPGKLILGLRVVDHQTGAIPGFGRMSLREIVGRFLSGLFFGLGYFWALFDKNAQAWHDKLAGTVVLKARR</sequence>
<keyword evidence="4 6" id="KW-1133">Transmembrane helix</keyword>
<feature type="transmembrane region" description="Helical" evidence="6">
    <location>
        <begin position="74"/>
        <end position="101"/>
    </location>
</feature>
<evidence type="ECO:0000256" key="1">
    <source>
        <dbReference type="ARBA" id="ARBA00004651"/>
    </source>
</evidence>
<evidence type="ECO:0000256" key="6">
    <source>
        <dbReference type="SAM" id="Phobius"/>
    </source>
</evidence>
<dbReference type="EMBL" id="BLRZ01000236">
    <property type="protein sequence ID" value="GFP31277.1"/>
    <property type="molecule type" value="Genomic_DNA"/>
</dbReference>
<dbReference type="EMBL" id="BLSC01000108">
    <property type="protein sequence ID" value="GFP37561.1"/>
    <property type="molecule type" value="Genomic_DNA"/>
</dbReference>
<dbReference type="AlphaFoldDB" id="A0A6V8NTC8"/>
<comment type="subcellular location">
    <subcellularLocation>
        <location evidence="1">Cell membrane</location>
        <topology evidence="1">Multi-pass membrane protein</topology>
    </subcellularLocation>
</comment>
<evidence type="ECO:0000256" key="3">
    <source>
        <dbReference type="ARBA" id="ARBA00022692"/>
    </source>
</evidence>
<dbReference type="Proteomes" id="UP000569018">
    <property type="component" value="Unassembled WGS sequence"/>
</dbReference>
<evidence type="ECO:0000256" key="5">
    <source>
        <dbReference type="ARBA" id="ARBA00023136"/>
    </source>
</evidence>
<gene>
    <name evidence="8" type="ORF">HKBW3S03_01172</name>
    <name evidence="9" type="ORF">HKBW3S09_01047</name>
    <name evidence="10" type="ORF">HKBW3S34_02196</name>
    <name evidence="11" type="ORF">HKBW3S44_01239</name>
    <name evidence="12" type="ORF">HKBW3S47_01435</name>
</gene>
<evidence type="ECO:0000259" key="7">
    <source>
        <dbReference type="Pfam" id="PF06271"/>
    </source>
</evidence>
<dbReference type="EMBL" id="BLSD01000083">
    <property type="protein sequence ID" value="GFP39737.1"/>
    <property type="molecule type" value="Genomic_DNA"/>
</dbReference>